<evidence type="ECO:0000313" key="2">
    <source>
        <dbReference type="Proteomes" id="UP000807115"/>
    </source>
</evidence>
<dbReference type="EMBL" id="CM027681">
    <property type="protein sequence ID" value="KAG0545273.1"/>
    <property type="molecule type" value="Genomic_DNA"/>
</dbReference>
<dbReference type="AlphaFoldDB" id="A0A921RRP7"/>
<organism evidence="1 2">
    <name type="scientific">Sorghum bicolor</name>
    <name type="common">Sorghum</name>
    <name type="synonym">Sorghum vulgare</name>
    <dbReference type="NCBI Taxonomy" id="4558"/>
    <lineage>
        <taxon>Eukaryota</taxon>
        <taxon>Viridiplantae</taxon>
        <taxon>Streptophyta</taxon>
        <taxon>Embryophyta</taxon>
        <taxon>Tracheophyta</taxon>
        <taxon>Spermatophyta</taxon>
        <taxon>Magnoliopsida</taxon>
        <taxon>Liliopsida</taxon>
        <taxon>Poales</taxon>
        <taxon>Poaceae</taxon>
        <taxon>PACMAD clade</taxon>
        <taxon>Panicoideae</taxon>
        <taxon>Andropogonodae</taxon>
        <taxon>Andropogoneae</taxon>
        <taxon>Sorghinae</taxon>
        <taxon>Sorghum</taxon>
    </lineage>
</organism>
<comment type="caution">
    <text evidence="1">The sequence shown here is derived from an EMBL/GenBank/DDBJ whole genome shotgun (WGS) entry which is preliminary data.</text>
</comment>
<proteinExistence type="predicted"/>
<name>A0A921RRP7_SORBI</name>
<reference evidence="1" key="1">
    <citation type="journal article" date="2019" name="BMC Genomics">
        <title>A new reference genome for Sorghum bicolor reveals high levels of sequence similarity between sweet and grain genotypes: implications for the genetics of sugar metabolism.</title>
        <authorList>
            <person name="Cooper E.A."/>
            <person name="Brenton Z.W."/>
            <person name="Flinn B.S."/>
            <person name="Jenkins J."/>
            <person name="Shu S."/>
            <person name="Flowers D."/>
            <person name="Luo F."/>
            <person name="Wang Y."/>
            <person name="Xia P."/>
            <person name="Barry K."/>
            <person name="Daum C."/>
            <person name="Lipzen A."/>
            <person name="Yoshinaga Y."/>
            <person name="Schmutz J."/>
            <person name="Saski C."/>
            <person name="Vermerris W."/>
            <person name="Kresovich S."/>
        </authorList>
    </citation>
    <scope>NUCLEOTIDE SEQUENCE</scope>
</reference>
<reference evidence="1" key="2">
    <citation type="submission" date="2020-10" db="EMBL/GenBank/DDBJ databases">
        <authorList>
            <person name="Cooper E.A."/>
            <person name="Brenton Z.W."/>
            <person name="Flinn B.S."/>
            <person name="Jenkins J."/>
            <person name="Shu S."/>
            <person name="Flowers D."/>
            <person name="Luo F."/>
            <person name="Wang Y."/>
            <person name="Xia P."/>
            <person name="Barry K."/>
            <person name="Daum C."/>
            <person name="Lipzen A."/>
            <person name="Yoshinaga Y."/>
            <person name="Schmutz J."/>
            <person name="Saski C."/>
            <person name="Vermerris W."/>
            <person name="Kresovich S."/>
        </authorList>
    </citation>
    <scope>NUCLEOTIDE SEQUENCE</scope>
</reference>
<sequence>MRHQHGSIHWSAGGYLIPWGGLNQVACIFKFCEIVNSSCLGSLSKWYAHAYPSSTPHQLDFYKTAGLS</sequence>
<protein>
    <submittedName>
        <fullName evidence="1">Uncharacterized protein</fullName>
    </submittedName>
</protein>
<dbReference type="Proteomes" id="UP000807115">
    <property type="component" value="Chromosome 2"/>
</dbReference>
<gene>
    <name evidence="1" type="ORF">BDA96_02G346900</name>
</gene>
<accession>A0A921RRP7</accession>
<evidence type="ECO:0000313" key="1">
    <source>
        <dbReference type="EMBL" id="KAG0545273.1"/>
    </source>
</evidence>